<protein>
    <submittedName>
        <fullName evidence="2">Transposable element Tcb1 transposase</fullName>
    </submittedName>
</protein>
<name>A0A8X7BL83_TRICX</name>
<dbReference type="InterPro" id="IPR038717">
    <property type="entry name" value="Tc1-like_DDE_dom"/>
</dbReference>
<dbReference type="Pfam" id="PF13358">
    <property type="entry name" value="DDE_3"/>
    <property type="match status" value="1"/>
</dbReference>
<dbReference type="InterPro" id="IPR036397">
    <property type="entry name" value="RNaseH_sf"/>
</dbReference>
<dbReference type="GO" id="GO:0003676">
    <property type="term" value="F:nucleic acid binding"/>
    <property type="evidence" value="ECO:0007669"/>
    <property type="project" value="InterPro"/>
</dbReference>
<accession>A0A8X7BL83</accession>
<organism evidence="2 3">
    <name type="scientific">Trichonephila clavipes</name>
    <name type="common">Golden silk orbweaver</name>
    <name type="synonym">Nephila clavipes</name>
    <dbReference type="NCBI Taxonomy" id="2585209"/>
    <lineage>
        <taxon>Eukaryota</taxon>
        <taxon>Metazoa</taxon>
        <taxon>Ecdysozoa</taxon>
        <taxon>Arthropoda</taxon>
        <taxon>Chelicerata</taxon>
        <taxon>Arachnida</taxon>
        <taxon>Araneae</taxon>
        <taxon>Araneomorphae</taxon>
        <taxon>Entelegynae</taxon>
        <taxon>Araneoidea</taxon>
        <taxon>Nephilidae</taxon>
        <taxon>Trichonephila</taxon>
    </lineage>
</organism>
<gene>
    <name evidence="2" type="primary">X975_08834</name>
    <name evidence="2" type="ORF">TNCV_4844631</name>
</gene>
<comment type="caution">
    <text evidence="2">The sequence shown here is derived from an EMBL/GenBank/DDBJ whole genome shotgun (WGS) entry which is preliminary data.</text>
</comment>
<keyword evidence="3" id="KW-1185">Reference proteome</keyword>
<dbReference type="AlphaFoldDB" id="A0A8X7BL83"/>
<evidence type="ECO:0000313" key="3">
    <source>
        <dbReference type="Proteomes" id="UP000887159"/>
    </source>
</evidence>
<feature type="domain" description="Tc1-like transposase DDE" evidence="1">
    <location>
        <begin position="59"/>
        <end position="178"/>
    </location>
</feature>
<sequence>MAVTHPSVTSQTIAQHIESVTHHSVSARTIRRRLPQSGLSARRLLFSLPLTQNHRCLCESRICLKHHDDRIRVCRHRGERMLNICVIHCTGCYGMGGIGYCSRTPLVRIVGALSSQRYISEVLEPVVLPHLQGLATAIFQQDNARPHVARIVQRFFVNHLIELLPWPARSPDLSPIENM</sequence>
<dbReference type="EMBL" id="BMAU01021435">
    <property type="protein sequence ID" value="GFY36091.1"/>
    <property type="molecule type" value="Genomic_DNA"/>
</dbReference>
<proteinExistence type="predicted"/>
<evidence type="ECO:0000313" key="2">
    <source>
        <dbReference type="EMBL" id="GFY36091.1"/>
    </source>
</evidence>
<dbReference type="Gene3D" id="3.30.420.10">
    <property type="entry name" value="Ribonuclease H-like superfamily/Ribonuclease H"/>
    <property type="match status" value="1"/>
</dbReference>
<dbReference type="Proteomes" id="UP000887159">
    <property type="component" value="Unassembled WGS sequence"/>
</dbReference>
<reference evidence="2" key="1">
    <citation type="submission" date="2020-08" db="EMBL/GenBank/DDBJ databases">
        <title>Multicomponent nature underlies the extraordinary mechanical properties of spider dragline silk.</title>
        <authorList>
            <person name="Kono N."/>
            <person name="Nakamura H."/>
            <person name="Mori M."/>
            <person name="Yoshida Y."/>
            <person name="Ohtoshi R."/>
            <person name="Malay A.D."/>
            <person name="Moran D.A.P."/>
            <person name="Tomita M."/>
            <person name="Numata K."/>
            <person name="Arakawa K."/>
        </authorList>
    </citation>
    <scope>NUCLEOTIDE SEQUENCE</scope>
</reference>
<evidence type="ECO:0000259" key="1">
    <source>
        <dbReference type="Pfam" id="PF13358"/>
    </source>
</evidence>